<evidence type="ECO:0000259" key="2">
    <source>
        <dbReference type="Pfam" id="PF03795"/>
    </source>
</evidence>
<feature type="domain" description="YCII-related" evidence="2">
    <location>
        <begin position="1"/>
        <end position="100"/>
    </location>
</feature>
<protein>
    <submittedName>
        <fullName evidence="3">YciI family protein</fullName>
    </submittedName>
</protein>
<keyword evidence="4" id="KW-1185">Reference proteome</keyword>
<dbReference type="Gene3D" id="3.30.70.1060">
    <property type="entry name" value="Dimeric alpha+beta barrel"/>
    <property type="match status" value="1"/>
</dbReference>
<evidence type="ECO:0000256" key="1">
    <source>
        <dbReference type="ARBA" id="ARBA00007689"/>
    </source>
</evidence>
<sequence length="119" mass="12784">MRYLLLLAYEPGGWEQADEAGQQAYFDAHHAFEAYVTEHGKHLGSAALADTDVATTVRHEGGRTVVSDGPFVETTEIVGGYYDVDLPDLDTAIAAAALLPPSYAVEIRPTVTIEGYEGV</sequence>
<reference evidence="4" key="1">
    <citation type="journal article" date="2019" name="Int. J. Syst. Evol. Microbiol.">
        <title>The Global Catalogue of Microorganisms (GCM) 10K type strain sequencing project: providing services to taxonomists for standard genome sequencing and annotation.</title>
        <authorList>
            <consortium name="The Broad Institute Genomics Platform"/>
            <consortium name="The Broad Institute Genome Sequencing Center for Infectious Disease"/>
            <person name="Wu L."/>
            <person name="Ma J."/>
        </authorList>
    </citation>
    <scope>NUCLEOTIDE SEQUENCE [LARGE SCALE GENOMIC DNA]</scope>
    <source>
        <strain evidence="4">CGMCC 1.12477</strain>
    </source>
</reference>
<gene>
    <name evidence="3" type="ORF">ACFSDE_13665</name>
</gene>
<comment type="similarity">
    <text evidence="1">Belongs to the YciI family.</text>
</comment>
<dbReference type="PANTHER" id="PTHR35174:SF3">
    <property type="entry name" value="BLL7171 PROTEIN"/>
    <property type="match status" value="1"/>
</dbReference>
<evidence type="ECO:0000313" key="4">
    <source>
        <dbReference type="Proteomes" id="UP001597351"/>
    </source>
</evidence>
<organism evidence="3 4">
    <name type="scientific">Nocardioides aestuarii</name>
    <dbReference type="NCBI Taxonomy" id="252231"/>
    <lineage>
        <taxon>Bacteria</taxon>
        <taxon>Bacillati</taxon>
        <taxon>Actinomycetota</taxon>
        <taxon>Actinomycetes</taxon>
        <taxon>Propionibacteriales</taxon>
        <taxon>Nocardioidaceae</taxon>
        <taxon>Nocardioides</taxon>
    </lineage>
</organism>
<dbReference type="InterPro" id="IPR011008">
    <property type="entry name" value="Dimeric_a/b-barrel"/>
</dbReference>
<comment type="caution">
    <text evidence="3">The sequence shown here is derived from an EMBL/GenBank/DDBJ whole genome shotgun (WGS) entry which is preliminary data.</text>
</comment>
<accession>A0ABW4TQM4</accession>
<dbReference type="Pfam" id="PF03795">
    <property type="entry name" value="YCII"/>
    <property type="match status" value="1"/>
</dbReference>
<dbReference type="RefSeq" id="WP_343919312.1">
    <property type="nucleotide sequence ID" value="NZ_BAAAJT010000002.1"/>
</dbReference>
<dbReference type="InterPro" id="IPR005545">
    <property type="entry name" value="YCII"/>
</dbReference>
<dbReference type="PANTHER" id="PTHR35174">
    <property type="entry name" value="BLL7171 PROTEIN-RELATED"/>
    <property type="match status" value="1"/>
</dbReference>
<dbReference type="EMBL" id="JBHUGD010000003">
    <property type="protein sequence ID" value="MFD1947842.1"/>
    <property type="molecule type" value="Genomic_DNA"/>
</dbReference>
<proteinExistence type="inferred from homology"/>
<evidence type="ECO:0000313" key="3">
    <source>
        <dbReference type="EMBL" id="MFD1947842.1"/>
    </source>
</evidence>
<name>A0ABW4TQM4_9ACTN</name>
<dbReference type="Proteomes" id="UP001597351">
    <property type="component" value="Unassembled WGS sequence"/>
</dbReference>
<dbReference type="SUPFAM" id="SSF54909">
    <property type="entry name" value="Dimeric alpha+beta barrel"/>
    <property type="match status" value="1"/>
</dbReference>